<evidence type="ECO:0000313" key="3">
    <source>
        <dbReference type="Proteomes" id="UP001381693"/>
    </source>
</evidence>
<keyword evidence="3" id="KW-1185">Reference proteome</keyword>
<dbReference type="EMBL" id="JAXCGZ010005866">
    <property type="protein sequence ID" value="KAK7080557.1"/>
    <property type="molecule type" value="Genomic_DNA"/>
</dbReference>
<sequence>MNASLPTAGIEKEAQVLDFPGVRFADQNITTKPQQETQVVVESLKENSTKDVRPPDREPEVVAEVDWLGVPLSERTLPDFVSMYRQDYPHHSGGSMYVEDPKKIRRKSKTGDWQLHEQFTGVGWVKRETVPKGQDGGYVKMGGEVGKALLHPQGNLWNTPPPAVTRIKNNDPMEYLNLLDPLNKIPVERGIYQWILGDMAAMDEQATVGPSCRTSGYTANSSPHLPPHEDRNFKSVYYASYNEGEQRDDVEGLHHSLVGTGVPPALQYPGYSGTTVMDDTPFAYLRLNPHVLRTKPDVLRRPKSHHLVQRHKEFTNS</sequence>
<evidence type="ECO:0000313" key="2">
    <source>
        <dbReference type="EMBL" id="KAK7080557.1"/>
    </source>
</evidence>
<proteinExistence type="predicted"/>
<feature type="compositionally biased region" description="Basic and acidic residues" evidence="1">
    <location>
        <begin position="43"/>
        <end position="58"/>
    </location>
</feature>
<feature type="region of interest" description="Disordered" evidence="1">
    <location>
        <begin position="35"/>
        <end position="58"/>
    </location>
</feature>
<accession>A0AAN9ADN2</accession>
<gene>
    <name evidence="2" type="ORF">SK128_010950</name>
</gene>
<reference evidence="2 3" key="1">
    <citation type="submission" date="2023-11" db="EMBL/GenBank/DDBJ databases">
        <title>Halocaridina rubra genome assembly.</title>
        <authorList>
            <person name="Smith C."/>
        </authorList>
    </citation>
    <scope>NUCLEOTIDE SEQUENCE [LARGE SCALE GENOMIC DNA]</scope>
    <source>
        <strain evidence="2">EP-1</strain>
        <tissue evidence="2">Whole</tissue>
    </source>
</reference>
<dbReference type="AlphaFoldDB" id="A0AAN9ADN2"/>
<protein>
    <submittedName>
        <fullName evidence="2">Uncharacterized protein</fullName>
    </submittedName>
</protein>
<comment type="caution">
    <text evidence="2">The sequence shown here is derived from an EMBL/GenBank/DDBJ whole genome shotgun (WGS) entry which is preliminary data.</text>
</comment>
<dbReference type="Proteomes" id="UP001381693">
    <property type="component" value="Unassembled WGS sequence"/>
</dbReference>
<evidence type="ECO:0000256" key="1">
    <source>
        <dbReference type="SAM" id="MobiDB-lite"/>
    </source>
</evidence>
<name>A0AAN9ADN2_HALRR</name>
<organism evidence="2 3">
    <name type="scientific">Halocaridina rubra</name>
    <name type="common">Hawaiian red shrimp</name>
    <dbReference type="NCBI Taxonomy" id="373956"/>
    <lineage>
        <taxon>Eukaryota</taxon>
        <taxon>Metazoa</taxon>
        <taxon>Ecdysozoa</taxon>
        <taxon>Arthropoda</taxon>
        <taxon>Crustacea</taxon>
        <taxon>Multicrustacea</taxon>
        <taxon>Malacostraca</taxon>
        <taxon>Eumalacostraca</taxon>
        <taxon>Eucarida</taxon>
        <taxon>Decapoda</taxon>
        <taxon>Pleocyemata</taxon>
        <taxon>Caridea</taxon>
        <taxon>Atyoidea</taxon>
        <taxon>Atyidae</taxon>
        <taxon>Halocaridina</taxon>
    </lineage>
</organism>